<dbReference type="PANTHER" id="PTHR43022">
    <property type="entry name" value="PROTEIN SMF"/>
    <property type="match status" value="1"/>
</dbReference>
<evidence type="ECO:0000313" key="3">
    <source>
        <dbReference type="EMBL" id="CCP24128.1"/>
    </source>
</evidence>
<keyword evidence="4" id="KW-1185">Reference proteome</keyword>
<comment type="similarity">
    <text evidence="1">Belongs to the DprA/Smf family.</text>
</comment>
<sequence length="270" mass="31700">MSIYAHFFSFFCFLFLNKYQCYGGKMNRILFYYSNINKGNSNKIFESLKNIDVINKDEVNNLIQKYNKKNIKYVTILDYEYPSSLLFSYKPPFVLFYKGNIKILKELSKVYLINEKHNDFIQKNINENIQQLSKHTTLVTNGYKYTEAEFIDLYRKYKGKIIHIAKGGIDNFNFENFDDENEIVISQYPIETHPKRDFFKSDNYLASLIADKLIFFSSEQNSKTHNLVNYFLNVGKEVACFPGTELNDGNNSLIKSGARMITYIADTIRI</sequence>
<dbReference type="Gene3D" id="3.40.50.450">
    <property type="match status" value="1"/>
</dbReference>
<organism evidence="3 4">
    <name type="scientific">Mycoplasmopsis cynos (strain C142)</name>
    <name type="common">Mycoplasma cynos</name>
    <dbReference type="NCBI Taxonomy" id="1246955"/>
    <lineage>
        <taxon>Bacteria</taxon>
        <taxon>Bacillati</taxon>
        <taxon>Mycoplasmatota</taxon>
        <taxon>Mycoplasmoidales</taxon>
        <taxon>Metamycoplasmataceae</taxon>
        <taxon>Mycoplasmopsis</taxon>
    </lineage>
</organism>
<evidence type="ECO:0000256" key="1">
    <source>
        <dbReference type="ARBA" id="ARBA00006525"/>
    </source>
</evidence>
<dbReference type="AlphaFoldDB" id="L0RUJ9"/>
<dbReference type="HOGENOM" id="CLU_029601_3_4_14"/>
<name>L0RUJ9_MYCC1</name>
<dbReference type="InterPro" id="IPR057666">
    <property type="entry name" value="DrpA_SLOG"/>
</dbReference>
<dbReference type="PANTHER" id="PTHR43022:SF1">
    <property type="entry name" value="PROTEIN SMF"/>
    <property type="match status" value="1"/>
</dbReference>
<dbReference type="KEGG" id="mcy:MCYN_0396"/>
<reference evidence="4" key="1">
    <citation type="journal article" date="2013" name="Genome Announc.">
        <title>Complete genome sequence of Mycoplasma cynos strain C142.</title>
        <authorList>
            <person name="Walker C.A."/>
            <person name="Mannering S.A."/>
            <person name="Shields S."/>
            <person name="Blake D.P."/>
            <person name="Brownlie J."/>
        </authorList>
    </citation>
    <scope>NUCLEOTIDE SEQUENCE [LARGE SCALE GENOMIC DNA]</scope>
    <source>
        <strain evidence="4">C142</strain>
    </source>
</reference>
<evidence type="ECO:0000259" key="2">
    <source>
        <dbReference type="Pfam" id="PF02481"/>
    </source>
</evidence>
<dbReference type="eggNOG" id="COG0758">
    <property type="taxonomic scope" value="Bacteria"/>
</dbReference>
<dbReference type="Pfam" id="PF02481">
    <property type="entry name" value="DNA_processg_A"/>
    <property type="match status" value="1"/>
</dbReference>
<feature type="domain" description="Smf/DprA SLOG" evidence="2">
    <location>
        <begin position="73"/>
        <end position="268"/>
    </location>
</feature>
<evidence type="ECO:0000313" key="4">
    <source>
        <dbReference type="Proteomes" id="UP000010466"/>
    </source>
</evidence>
<dbReference type="PATRIC" id="fig|1246955.3.peg.359"/>
<proteinExistence type="inferred from homology"/>
<dbReference type="GO" id="GO:0009294">
    <property type="term" value="P:DNA-mediated transformation"/>
    <property type="evidence" value="ECO:0007669"/>
    <property type="project" value="InterPro"/>
</dbReference>
<protein>
    <submittedName>
        <fullName evidence="3">Putative DNA processing protein</fullName>
    </submittedName>
</protein>
<dbReference type="STRING" id="1246955.MCYN_0396"/>
<gene>
    <name evidence="3" type="primary">MCYN0396</name>
    <name evidence="3" type="ordered locus">MCYN_0396</name>
</gene>
<dbReference type="InterPro" id="IPR003488">
    <property type="entry name" value="DprA"/>
</dbReference>
<dbReference type="Proteomes" id="UP000010466">
    <property type="component" value="Chromosome"/>
</dbReference>
<dbReference type="EMBL" id="HF559394">
    <property type="protein sequence ID" value="CCP24128.1"/>
    <property type="molecule type" value="Genomic_DNA"/>
</dbReference>
<accession>L0RUJ9</accession>